<dbReference type="RefSeq" id="XP_044949243.1">
    <property type="nucleotide sequence ID" value="XM_045093308.1"/>
</dbReference>
<dbReference type="SUPFAM" id="SSF55797">
    <property type="entry name" value="PR-1-like"/>
    <property type="match status" value="1"/>
</dbReference>
<accession>A0A8I6XXH1</accession>
<feature type="chain" id="PRO_5035202547" description="SCP domain-containing protein" evidence="3">
    <location>
        <begin position="24"/>
        <end position="167"/>
    </location>
</feature>
<dbReference type="GO" id="GO:0005615">
    <property type="term" value="C:extracellular space"/>
    <property type="evidence" value="ECO:0000318"/>
    <property type="project" value="GO_Central"/>
</dbReference>
<dbReference type="AlphaFoldDB" id="A0A8I6XXH1"/>
<reference evidence="5" key="3">
    <citation type="submission" date="2022-01" db="UniProtKB">
        <authorList>
            <consortium name="EnsemblPlants"/>
        </authorList>
    </citation>
    <scope>IDENTIFICATION</scope>
    <source>
        <strain evidence="5">subsp. vulgare</strain>
    </source>
</reference>
<dbReference type="Gramene" id="HORVU.MOREX.r2.5HG0431690.1">
    <property type="protein sequence ID" value="HORVU.MOREX.r2.5HG0431690.1.CDS.1"/>
    <property type="gene ID" value="HORVU.MOREX.r2.5HG0431690"/>
</dbReference>
<dbReference type="InterPro" id="IPR002413">
    <property type="entry name" value="V5_allergen-like"/>
</dbReference>
<reference evidence="6" key="1">
    <citation type="journal article" date="2012" name="Nature">
        <title>A physical, genetic and functional sequence assembly of the barley genome.</title>
        <authorList>
            <consortium name="The International Barley Genome Sequencing Consortium"/>
            <person name="Mayer K.F."/>
            <person name="Waugh R."/>
            <person name="Brown J.W."/>
            <person name="Schulman A."/>
            <person name="Langridge P."/>
            <person name="Platzer M."/>
            <person name="Fincher G.B."/>
            <person name="Muehlbauer G.J."/>
            <person name="Sato K."/>
            <person name="Close T.J."/>
            <person name="Wise R.P."/>
            <person name="Stein N."/>
        </authorList>
    </citation>
    <scope>NUCLEOTIDE SEQUENCE [LARGE SCALE GENOMIC DNA]</scope>
    <source>
        <strain evidence="6">cv. Morex</strain>
    </source>
</reference>
<evidence type="ECO:0000256" key="3">
    <source>
        <dbReference type="SAM" id="SignalP"/>
    </source>
</evidence>
<gene>
    <name evidence="5" type="primary">LOC123398862</name>
</gene>
<dbReference type="PRINTS" id="PR00837">
    <property type="entry name" value="V5TPXLIKE"/>
</dbReference>
<evidence type="ECO:0000256" key="2">
    <source>
        <dbReference type="ARBA" id="ARBA00023265"/>
    </source>
</evidence>
<dbReference type="GeneID" id="123398862"/>
<keyword evidence="2" id="KW-0611">Plant defense</keyword>
<dbReference type="PANTHER" id="PTHR10334">
    <property type="entry name" value="CYSTEINE-RICH SECRETORY PROTEIN-RELATED"/>
    <property type="match status" value="1"/>
</dbReference>
<dbReference type="InterPro" id="IPR018244">
    <property type="entry name" value="Allrgn_V5/Tpx1_CS"/>
</dbReference>
<keyword evidence="6" id="KW-1185">Reference proteome</keyword>
<dbReference type="Gramene" id="HORVU.MOREX.r3.5HG0519340.1">
    <property type="protein sequence ID" value="HORVU.MOREX.r3.5HG0519340.1.CDS1"/>
    <property type="gene ID" value="HORVU.MOREX.r3.5HG0519340"/>
</dbReference>
<dbReference type="KEGG" id="hvg:123398862"/>
<dbReference type="CDD" id="cd05381">
    <property type="entry name" value="CAP_PR-1"/>
    <property type="match status" value="1"/>
</dbReference>
<dbReference type="OrthoDB" id="745551at2759"/>
<dbReference type="Pfam" id="PF00188">
    <property type="entry name" value="CAP"/>
    <property type="match status" value="1"/>
</dbReference>
<dbReference type="PROSITE" id="PS01010">
    <property type="entry name" value="CRISP_2"/>
    <property type="match status" value="1"/>
</dbReference>
<evidence type="ECO:0000313" key="5">
    <source>
        <dbReference type="EnsemblPlants" id="HORVU.MOREX.r3.5HG0519340.1.CDS1"/>
    </source>
</evidence>
<keyword evidence="3" id="KW-0732">Signal</keyword>
<feature type="signal peptide" evidence="3">
    <location>
        <begin position="1"/>
        <end position="23"/>
    </location>
</feature>
<evidence type="ECO:0000256" key="1">
    <source>
        <dbReference type="ARBA" id="ARBA00003143"/>
    </source>
</evidence>
<dbReference type="SMART" id="SM00198">
    <property type="entry name" value="SCP"/>
    <property type="match status" value="1"/>
</dbReference>
<proteinExistence type="predicted"/>
<protein>
    <recommendedName>
        <fullName evidence="4">SCP domain-containing protein</fullName>
    </recommendedName>
</protein>
<reference evidence="5" key="2">
    <citation type="submission" date="2020-10" db="EMBL/GenBank/DDBJ databases">
        <authorList>
            <person name="Scholz U."/>
            <person name="Mascher M."/>
            <person name="Fiebig A."/>
        </authorList>
    </citation>
    <scope>NUCLEOTIDE SEQUENCE [LARGE SCALE GENOMIC DNA]</scope>
    <source>
        <strain evidence="5">cv. Morex</strain>
    </source>
</reference>
<evidence type="ECO:0000259" key="4">
    <source>
        <dbReference type="SMART" id="SM00198"/>
    </source>
</evidence>
<dbReference type="FunFam" id="3.40.33.10:FF:000004">
    <property type="entry name" value="CAP, cysteine-rich secretory protein, antigen 5"/>
    <property type="match status" value="1"/>
</dbReference>
<feature type="domain" description="SCP" evidence="4">
    <location>
        <begin position="25"/>
        <end position="163"/>
    </location>
</feature>
<dbReference type="InterPro" id="IPR014044">
    <property type="entry name" value="CAP_dom"/>
</dbReference>
<sequence>MEYSPKLAVLLLLALVSAMAVTAQNSPDDFVDAHNAARAEVGLGKVTWNATVAAYAQDYAEQRRGDCQLIHGVNRPYGENLYGGDGFGTTWTAANAVSSWVSEKQYYDHGSNTCSAPADKSCMHYTQVVWRNSTAIGCARVICASGNGVFIICSYSPPGNYPGVSPY</sequence>
<name>A0A8I6XXH1_HORVV</name>
<dbReference type="InterPro" id="IPR035940">
    <property type="entry name" value="CAP_sf"/>
</dbReference>
<comment type="function">
    <text evidence="1">Probably involved in the defense reaction of plants against pathogens.</text>
</comment>
<dbReference type="InterPro" id="IPR001283">
    <property type="entry name" value="CRISP-related"/>
</dbReference>
<dbReference type="SMR" id="A0A8I6XXH1"/>
<keyword evidence="2" id="KW-0568">Pathogenesis-related protein</keyword>
<dbReference type="Gene3D" id="3.40.33.10">
    <property type="entry name" value="CAP"/>
    <property type="match status" value="1"/>
</dbReference>
<dbReference type="Proteomes" id="UP000011116">
    <property type="component" value="Chromosome 5H"/>
</dbReference>
<dbReference type="PRINTS" id="PR00838">
    <property type="entry name" value="V5ALLERGEN"/>
</dbReference>
<organism evidence="5 6">
    <name type="scientific">Hordeum vulgare subsp. vulgare</name>
    <name type="common">Domesticated barley</name>
    <dbReference type="NCBI Taxonomy" id="112509"/>
    <lineage>
        <taxon>Eukaryota</taxon>
        <taxon>Viridiplantae</taxon>
        <taxon>Streptophyta</taxon>
        <taxon>Embryophyta</taxon>
        <taxon>Tracheophyta</taxon>
        <taxon>Spermatophyta</taxon>
        <taxon>Magnoliopsida</taxon>
        <taxon>Liliopsida</taxon>
        <taxon>Poales</taxon>
        <taxon>Poaceae</taxon>
        <taxon>BOP clade</taxon>
        <taxon>Pooideae</taxon>
        <taxon>Triticodae</taxon>
        <taxon>Triticeae</taxon>
        <taxon>Hordeinae</taxon>
        <taxon>Hordeum</taxon>
    </lineage>
</organism>
<evidence type="ECO:0000313" key="6">
    <source>
        <dbReference type="Proteomes" id="UP000011116"/>
    </source>
</evidence>
<dbReference type="EnsemblPlants" id="HORVU.MOREX.r3.5HG0519340.1">
    <property type="protein sequence ID" value="HORVU.MOREX.r3.5HG0519340.1.CDS1"/>
    <property type="gene ID" value="HORVU.MOREX.r3.5HG0519340"/>
</dbReference>